<reference evidence="2 3" key="1">
    <citation type="submission" date="2020-07" db="EMBL/GenBank/DDBJ databases">
        <title>Streptomyces isolated from Indian soil.</title>
        <authorList>
            <person name="Mandal S."/>
            <person name="Maiti P.K."/>
        </authorList>
    </citation>
    <scope>NUCLEOTIDE SEQUENCE [LARGE SCALE GENOMIC DNA]</scope>
    <source>
        <strain evidence="2 3">PSKA28</strain>
    </source>
</reference>
<keyword evidence="1" id="KW-0812">Transmembrane</keyword>
<organism evidence="2 3">
    <name type="scientific">Streptomyces himalayensis subsp. himalayensis</name>
    <dbReference type="NCBI Taxonomy" id="2756131"/>
    <lineage>
        <taxon>Bacteria</taxon>
        <taxon>Bacillati</taxon>
        <taxon>Actinomycetota</taxon>
        <taxon>Actinomycetes</taxon>
        <taxon>Kitasatosporales</taxon>
        <taxon>Streptomycetaceae</taxon>
        <taxon>Streptomyces</taxon>
        <taxon>Streptomyces himalayensis</taxon>
    </lineage>
</organism>
<dbReference type="RefSeq" id="WP_181660201.1">
    <property type="nucleotide sequence ID" value="NZ_JACEHE010000017.1"/>
</dbReference>
<keyword evidence="1" id="KW-0472">Membrane</keyword>
<proteinExistence type="predicted"/>
<evidence type="ECO:0000256" key="1">
    <source>
        <dbReference type="SAM" id="Phobius"/>
    </source>
</evidence>
<feature type="transmembrane region" description="Helical" evidence="1">
    <location>
        <begin position="26"/>
        <end position="50"/>
    </location>
</feature>
<feature type="transmembrane region" description="Helical" evidence="1">
    <location>
        <begin position="70"/>
        <end position="91"/>
    </location>
</feature>
<comment type="caution">
    <text evidence="2">The sequence shown here is derived from an EMBL/GenBank/DDBJ whole genome shotgun (WGS) entry which is preliminary data.</text>
</comment>
<gene>
    <name evidence="2" type="ORF">H1D24_26500</name>
</gene>
<evidence type="ECO:0000313" key="2">
    <source>
        <dbReference type="EMBL" id="MBA2949277.1"/>
    </source>
</evidence>
<dbReference type="EMBL" id="JACEHE010000017">
    <property type="protein sequence ID" value="MBA2949277.1"/>
    <property type="molecule type" value="Genomic_DNA"/>
</dbReference>
<protein>
    <submittedName>
        <fullName evidence="2">Uncharacterized protein</fullName>
    </submittedName>
</protein>
<name>A0A7W0IBD2_9ACTN</name>
<dbReference type="AlphaFoldDB" id="A0A7W0IBD2"/>
<evidence type="ECO:0000313" key="3">
    <source>
        <dbReference type="Proteomes" id="UP000545761"/>
    </source>
</evidence>
<dbReference type="Proteomes" id="UP000545761">
    <property type="component" value="Unassembled WGS sequence"/>
</dbReference>
<accession>A0A7W0IBD2</accession>
<feature type="transmembrane region" description="Helical" evidence="1">
    <location>
        <begin position="120"/>
        <end position="139"/>
    </location>
</feature>
<sequence length="182" mass="18719">MAASLAAVAALALIFQDGTVRLPSLTVASGTVVLALFIPIPLVAGLMTSLESRLPGPEATGTRHVQAMDAALVIAAVALTTLLCIGLGAALGSSSSYTVGRNSMFLTGLMLCARPLMGRPAVMMPVAWLITTVLCGFRPGNDPRPWTIVPEPPLAPHAAVGALLTFLIGIAVQLHTSSRTLK</sequence>
<keyword evidence="1" id="KW-1133">Transmembrane helix</keyword>
<feature type="transmembrane region" description="Helical" evidence="1">
    <location>
        <begin position="154"/>
        <end position="174"/>
    </location>
</feature>